<dbReference type="EMBL" id="CM042039">
    <property type="protein sequence ID" value="KAI3725678.1"/>
    <property type="molecule type" value="Genomic_DNA"/>
</dbReference>
<accession>A0ACB9BUS7</accession>
<proteinExistence type="predicted"/>
<reference evidence="2" key="1">
    <citation type="journal article" date="2022" name="Mol. Ecol. Resour.">
        <title>The genomes of chicory, endive, great burdock and yacon provide insights into Asteraceae palaeo-polyploidization history and plant inulin production.</title>
        <authorList>
            <person name="Fan W."/>
            <person name="Wang S."/>
            <person name="Wang H."/>
            <person name="Wang A."/>
            <person name="Jiang F."/>
            <person name="Liu H."/>
            <person name="Zhao H."/>
            <person name="Xu D."/>
            <person name="Zhang Y."/>
        </authorList>
    </citation>
    <scope>NUCLEOTIDE SEQUENCE [LARGE SCALE GENOMIC DNA]</scope>
    <source>
        <strain evidence="2">cv. Yunnan</strain>
    </source>
</reference>
<dbReference type="Proteomes" id="UP001056120">
    <property type="component" value="Linkage Group LG22"/>
</dbReference>
<comment type="caution">
    <text evidence="1">The sequence shown here is derived from an EMBL/GenBank/DDBJ whole genome shotgun (WGS) entry which is preliminary data.</text>
</comment>
<evidence type="ECO:0000313" key="2">
    <source>
        <dbReference type="Proteomes" id="UP001056120"/>
    </source>
</evidence>
<name>A0ACB9BUS7_9ASTR</name>
<evidence type="ECO:0000313" key="1">
    <source>
        <dbReference type="EMBL" id="KAI3725678.1"/>
    </source>
</evidence>
<keyword evidence="2" id="KW-1185">Reference proteome</keyword>
<organism evidence="1 2">
    <name type="scientific">Smallanthus sonchifolius</name>
    <dbReference type="NCBI Taxonomy" id="185202"/>
    <lineage>
        <taxon>Eukaryota</taxon>
        <taxon>Viridiplantae</taxon>
        <taxon>Streptophyta</taxon>
        <taxon>Embryophyta</taxon>
        <taxon>Tracheophyta</taxon>
        <taxon>Spermatophyta</taxon>
        <taxon>Magnoliopsida</taxon>
        <taxon>eudicotyledons</taxon>
        <taxon>Gunneridae</taxon>
        <taxon>Pentapetalae</taxon>
        <taxon>asterids</taxon>
        <taxon>campanulids</taxon>
        <taxon>Asterales</taxon>
        <taxon>Asteraceae</taxon>
        <taxon>Asteroideae</taxon>
        <taxon>Heliantheae alliance</taxon>
        <taxon>Millerieae</taxon>
        <taxon>Smallanthus</taxon>
    </lineage>
</organism>
<protein>
    <submittedName>
        <fullName evidence="1">Uncharacterized protein</fullName>
    </submittedName>
</protein>
<sequence>MGVSNSKTETCEPLRLCKERRRYMKQAIDSRYDLAAAHVFYIQSLHNIGIALGKFAEIELCLPSSSPAQIDCSNSSLNHTKSGAVTVNLNPDPSTISNSSNKVYVDDVESSPSLTMPPPRFSWDYFDPTDGSFRLMGRVKTDQIGHPDGNLIGGEMDGSDSICENGPIEECDLKDGCLTEETEDRLECVSDRGKDFLSCIKDVEGFFIRASKMGNEVSRMLEANQIQISYSEANGGATGSFSSLLTCFRGENALVLHEPQQTAKVITWKRSMSSNSSLLRLPGPPSNDDNENNFVEEFCMIAGSHSSTLDRLYAWERKLYDEVKASESIRKEYDRKCDELRHQFAKDRKPHLIDKTRAVAKDLHSRMKVALHTVDSISKRIEKMRDEELQPQLMELIQGLMRMWKSMLECHHAQYIAISSANHSKNSRTRVHHETKNQKIMTELEHEVECFKSSFSDMVKSYTSYVESINNWLQNCIVQPKERVKGRRAFSPRRAVGPPIFVMCRDWSAGIRTLPSQRLSDVIKEFLCNVRRLSIEEETKKKELSLIKNGDVTKMDDVIGSDLSMIHGSLTKVFDRLTNYCEESLKMYEEIKEKSESAGNLYSNYRPPSRPLII</sequence>
<reference evidence="1 2" key="2">
    <citation type="journal article" date="2022" name="Mol. Ecol. Resour.">
        <title>The genomes of chicory, endive, great burdock and yacon provide insights into Asteraceae paleo-polyploidization history and plant inulin production.</title>
        <authorList>
            <person name="Fan W."/>
            <person name="Wang S."/>
            <person name="Wang H."/>
            <person name="Wang A."/>
            <person name="Jiang F."/>
            <person name="Liu H."/>
            <person name="Zhao H."/>
            <person name="Xu D."/>
            <person name="Zhang Y."/>
        </authorList>
    </citation>
    <scope>NUCLEOTIDE SEQUENCE [LARGE SCALE GENOMIC DNA]</scope>
    <source>
        <strain evidence="2">cv. Yunnan</strain>
        <tissue evidence="1">Leaves</tissue>
    </source>
</reference>
<gene>
    <name evidence="1" type="ORF">L1987_65470</name>
</gene>